<name>A0ABT3TBQ4_9GAMM</name>
<keyword evidence="5" id="KW-1185">Reference proteome</keyword>
<dbReference type="InterPro" id="IPR013424">
    <property type="entry name" value="Ice-binding_C"/>
</dbReference>
<evidence type="ECO:0000313" key="4">
    <source>
        <dbReference type="EMBL" id="MCX2979459.1"/>
    </source>
</evidence>
<dbReference type="EMBL" id="SHNN01000001">
    <property type="protein sequence ID" value="MCX2979459.1"/>
    <property type="molecule type" value="Genomic_DNA"/>
</dbReference>
<keyword evidence="1" id="KW-0472">Membrane</keyword>
<dbReference type="Proteomes" id="UP001143362">
    <property type="component" value="Unassembled WGS sequence"/>
</dbReference>
<evidence type="ECO:0000256" key="2">
    <source>
        <dbReference type="SAM" id="SignalP"/>
    </source>
</evidence>
<dbReference type="RefSeq" id="WP_279243461.1">
    <property type="nucleotide sequence ID" value="NZ_SHNN01000001.1"/>
</dbReference>
<protein>
    <submittedName>
        <fullName evidence="4">PEP-CTERM sorting domain-containing protein</fullName>
    </submittedName>
</protein>
<proteinExistence type="predicted"/>
<evidence type="ECO:0000313" key="5">
    <source>
        <dbReference type="Proteomes" id="UP001143362"/>
    </source>
</evidence>
<feature type="chain" id="PRO_5047451525" evidence="2">
    <location>
        <begin position="30"/>
        <end position="213"/>
    </location>
</feature>
<feature type="signal peptide" evidence="2">
    <location>
        <begin position="1"/>
        <end position="29"/>
    </location>
</feature>
<dbReference type="NCBIfam" id="TIGR02595">
    <property type="entry name" value="PEP_CTERM"/>
    <property type="match status" value="1"/>
</dbReference>
<accession>A0ABT3TBQ4</accession>
<comment type="caution">
    <text evidence="4">The sequence shown here is derived from an EMBL/GenBank/DDBJ whole genome shotgun (WGS) entry which is preliminary data.</text>
</comment>
<evidence type="ECO:0000259" key="3">
    <source>
        <dbReference type="Pfam" id="PF07589"/>
    </source>
</evidence>
<gene>
    <name evidence="4" type="ORF">EYC98_01135</name>
</gene>
<sequence length="213" mass="22001">MNNKSIISRNWVRVIITLAVAGFFSSAQATVLTYDGTSAGARDNFTGVVGTKFTVGGSDVLINYLGFEDAGGDGLTIAHTVELWSSSTTLERSVTVGSGTSAFLQDAWRFVSIDAFTLLANATYWLGGTTVSGSGDAFTDTGAALFGLGSGIVDADPTNAFCKFAGCGFPASDGGLIDLRWGPANATYIPLPTTLALFGLGLAGLGWSKRKKA</sequence>
<feature type="transmembrane region" description="Helical" evidence="1">
    <location>
        <begin position="188"/>
        <end position="207"/>
    </location>
</feature>
<keyword evidence="1" id="KW-0812">Transmembrane</keyword>
<keyword evidence="2" id="KW-0732">Signal</keyword>
<evidence type="ECO:0000256" key="1">
    <source>
        <dbReference type="SAM" id="Phobius"/>
    </source>
</evidence>
<reference evidence="4" key="1">
    <citation type="submission" date="2019-02" db="EMBL/GenBank/DDBJ databases">
        <authorList>
            <person name="Li S.-H."/>
        </authorList>
    </citation>
    <scope>NUCLEOTIDE SEQUENCE</scope>
    <source>
        <strain evidence="4">IMCC14734</strain>
    </source>
</reference>
<feature type="domain" description="Ice-binding protein C-terminal" evidence="3">
    <location>
        <begin position="189"/>
        <end position="210"/>
    </location>
</feature>
<dbReference type="Pfam" id="PF07589">
    <property type="entry name" value="PEP-CTERM"/>
    <property type="match status" value="1"/>
</dbReference>
<organism evidence="4 5">
    <name type="scientific">Candidatus Litorirhabdus singularis</name>
    <dbReference type="NCBI Taxonomy" id="2518993"/>
    <lineage>
        <taxon>Bacteria</taxon>
        <taxon>Pseudomonadati</taxon>
        <taxon>Pseudomonadota</taxon>
        <taxon>Gammaproteobacteria</taxon>
        <taxon>Cellvibrionales</taxon>
        <taxon>Halieaceae</taxon>
        <taxon>Candidatus Litorirhabdus</taxon>
    </lineage>
</organism>
<keyword evidence="1" id="KW-1133">Transmembrane helix</keyword>